<dbReference type="AlphaFoldDB" id="A0A839E185"/>
<name>A0A839E185_9PSEU</name>
<gene>
    <name evidence="1" type="ORF">FHX42_002075</name>
</gene>
<dbReference type="Proteomes" id="UP000569329">
    <property type="component" value="Unassembled WGS sequence"/>
</dbReference>
<protein>
    <submittedName>
        <fullName evidence="1">Uncharacterized protein</fullName>
    </submittedName>
</protein>
<comment type="caution">
    <text evidence="1">The sequence shown here is derived from an EMBL/GenBank/DDBJ whole genome shotgun (WGS) entry which is preliminary data.</text>
</comment>
<reference evidence="1 2" key="1">
    <citation type="submission" date="2020-07" db="EMBL/GenBank/DDBJ databases">
        <title>Sequencing the genomes of 1000 actinobacteria strains.</title>
        <authorList>
            <person name="Klenk H.-P."/>
        </authorList>
    </citation>
    <scope>NUCLEOTIDE SEQUENCE [LARGE SCALE GENOMIC DNA]</scope>
    <source>
        <strain evidence="1 2">DSM 45975</strain>
    </source>
</reference>
<evidence type="ECO:0000313" key="1">
    <source>
        <dbReference type="EMBL" id="MBA8824728.1"/>
    </source>
</evidence>
<accession>A0A839E185</accession>
<keyword evidence="2" id="KW-1185">Reference proteome</keyword>
<sequence>MSILPSVESMVTKLVAVGVESSEYTRNSVLMLK</sequence>
<evidence type="ECO:0000313" key="2">
    <source>
        <dbReference type="Proteomes" id="UP000569329"/>
    </source>
</evidence>
<dbReference type="EMBL" id="JACGWZ010000002">
    <property type="protein sequence ID" value="MBA8824728.1"/>
    <property type="molecule type" value="Genomic_DNA"/>
</dbReference>
<proteinExistence type="predicted"/>
<organism evidence="1 2">
    <name type="scientific">Halosaccharopolyspora lacisalsi</name>
    <dbReference type="NCBI Taxonomy" id="1000566"/>
    <lineage>
        <taxon>Bacteria</taxon>
        <taxon>Bacillati</taxon>
        <taxon>Actinomycetota</taxon>
        <taxon>Actinomycetes</taxon>
        <taxon>Pseudonocardiales</taxon>
        <taxon>Pseudonocardiaceae</taxon>
        <taxon>Halosaccharopolyspora</taxon>
    </lineage>
</organism>